<evidence type="ECO:0000313" key="11">
    <source>
        <dbReference type="EMBL" id="KAK3285225.1"/>
    </source>
</evidence>
<dbReference type="GO" id="GO:0022857">
    <property type="term" value="F:transmembrane transporter activity"/>
    <property type="evidence" value="ECO:0007669"/>
    <property type="project" value="TreeGrafter"/>
</dbReference>
<dbReference type="InterPro" id="IPR018108">
    <property type="entry name" value="MCP_transmembrane"/>
</dbReference>
<evidence type="ECO:0000256" key="7">
    <source>
        <dbReference type="ARBA" id="ARBA00023128"/>
    </source>
</evidence>
<dbReference type="AlphaFoldDB" id="A0AAE0GVZ6"/>
<dbReference type="Gene3D" id="1.50.40.10">
    <property type="entry name" value="Mitochondrial carrier domain"/>
    <property type="match status" value="1"/>
</dbReference>
<evidence type="ECO:0000256" key="4">
    <source>
        <dbReference type="ARBA" id="ARBA00022692"/>
    </source>
</evidence>
<evidence type="ECO:0008006" key="13">
    <source>
        <dbReference type="Google" id="ProtNLM"/>
    </source>
</evidence>
<keyword evidence="4 9" id="KW-0812">Transmembrane</keyword>
<sequence length="238" mass="25784">MNDLLGVATAGGIAGFAKTIVAHPMDTMKVHLQNRMSPPRTIAGLYRGITVPFIRNGIEHSTHFFFRGLVANALAVFELPGRDNPFFVGFLAGIPQSLVNTPMDYTRLQLQLKKPVVIRSLYRGLPWVVMKESASGMIFYGIYEGARSLSIPAGFAGVISALSAMTMTYPIDVFKTRVQAGGSFSSAVKMKSFGSGLEWAVGKCIVANFVALTVYEAACIVLAAQQPVHRKHKSDEAQ</sequence>
<evidence type="ECO:0000256" key="3">
    <source>
        <dbReference type="ARBA" id="ARBA00022448"/>
    </source>
</evidence>
<evidence type="ECO:0000256" key="2">
    <source>
        <dbReference type="ARBA" id="ARBA00006375"/>
    </source>
</evidence>
<evidence type="ECO:0000256" key="1">
    <source>
        <dbReference type="ARBA" id="ARBA00004225"/>
    </source>
</evidence>
<evidence type="ECO:0000313" key="12">
    <source>
        <dbReference type="Proteomes" id="UP001190700"/>
    </source>
</evidence>
<comment type="subcellular location">
    <subcellularLocation>
        <location evidence="1">Mitochondrion membrane</location>
        <topology evidence="1">Multi-pass membrane protein</topology>
    </subcellularLocation>
</comment>
<organism evidence="11 12">
    <name type="scientific">Cymbomonas tetramitiformis</name>
    <dbReference type="NCBI Taxonomy" id="36881"/>
    <lineage>
        <taxon>Eukaryota</taxon>
        <taxon>Viridiplantae</taxon>
        <taxon>Chlorophyta</taxon>
        <taxon>Pyramimonadophyceae</taxon>
        <taxon>Pyramimonadales</taxon>
        <taxon>Pyramimonadaceae</taxon>
        <taxon>Cymbomonas</taxon>
    </lineage>
</organism>
<dbReference type="InterPro" id="IPR023395">
    <property type="entry name" value="MCP_dom_sf"/>
</dbReference>
<dbReference type="Pfam" id="PF00153">
    <property type="entry name" value="Mito_carr"/>
    <property type="match status" value="2"/>
</dbReference>
<evidence type="ECO:0000256" key="10">
    <source>
        <dbReference type="RuleBase" id="RU000488"/>
    </source>
</evidence>
<dbReference type="Proteomes" id="UP001190700">
    <property type="component" value="Unassembled WGS sequence"/>
</dbReference>
<name>A0AAE0GVZ6_9CHLO</name>
<proteinExistence type="inferred from homology"/>
<dbReference type="EMBL" id="LGRX02001912">
    <property type="protein sequence ID" value="KAK3285225.1"/>
    <property type="molecule type" value="Genomic_DNA"/>
</dbReference>
<comment type="caution">
    <text evidence="11">The sequence shown here is derived from an EMBL/GenBank/DDBJ whole genome shotgun (WGS) entry which is preliminary data.</text>
</comment>
<keyword evidence="8 9" id="KW-0472">Membrane</keyword>
<keyword evidence="6" id="KW-1133">Transmembrane helix</keyword>
<evidence type="ECO:0000256" key="8">
    <source>
        <dbReference type="ARBA" id="ARBA00023136"/>
    </source>
</evidence>
<dbReference type="InterPro" id="IPR050567">
    <property type="entry name" value="Mitochondrial_Carrier"/>
</dbReference>
<reference evidence="11 12" key="1">
    <citation type="journal article" date="2015" name="Genome Biol. Evol.">
        <title>Comparative Genomics of a Bacterivorous Green Alga Reveals Evolutionary Causalities and Consequences of Phago-Mixotrophic Mode of Nutrition.</title>
        <authorList>
            <person name="Burns J.A."/>
            <person name="Paasch A."/>
            <person name="Narechania A."/>
            <person name="Kim E."/>
        </authorList>
    </citation>
    <scope>NUCLEOTIDE SEQUENCE [LARGE SCALE GENOMIC DNA]</scope>
    <source>
        <strain evidence="11 12">PLY_AMNH</strain>
    </source>
</reference>
<comment type="similarity">
    <text evidence="2 10">Belongs to the mitochondrial carrier (TC 2.A.29) family.</text>
</comment>
<protein>
    <recommendedName>
        <fullName evidence="13">Mitochondrial carrier protein</fullName>
    </recommendedName>
</protein>
<dbReference type="SUPFAM" id="SSF103506">
    <property type="entry name" value="Mitochondrial carrier"/>
    <property type="match status" value="1"/>
</dbReference>
<keyword evidence="12" id="KW-1185">Reference proteome</keyword>
<keyword evidence="5" id="KW-0677">Repeat</keyword>
<dbReference type="PROSITE" id="PS50920">
    <property type="entry name" value="SOLCAR"/>
    <property type="match status" value="1"/>
</dbReference>
<dbReference type="PANTHER" id="PTHR45624">
    <property type="entry name" value="MITOCHONDRIAL BASIC AMINO ACIDS TRANSPORTER-RELATED"/>
    <property type="match status" value="1"/>
</dbReference>
<feature type="repeat" description="Solcar" evidence="9">
    <location>
        <begin position="2"/>
        <end position="93"/>
    </location>
</feature>
<evidence type="ECO:0000256" key="9">
    <source>
        <dbReference type="PROSITE-ProRule" id="PRU00282"/>
    </source>
</evidence>
<evidence type="ECO:0000256" key="6">
    <source>
        <dbReference type="ARBA" id="ARBA00022989"/>
    </source>
</evidence>
<dbReference type="PANTHER" id="PTHR45624:SF10">
    <property type="entry name" value="SLC (SOLUTE CARRIER) HOMOLOG"/>
    <property type="match status" value="1"/>
</dbReference>
<evidence type="ECO:0000256" key="5">
    <source>
        <dbReference type="ARBA" id="ARBA00022737"/>
    </source>
</evidence>
<dbReference type="GO" id="GO:0031966">
    <property type="term" value="C:mitochondrial membrane"/>
    <property type="evidence" value="ECO:0007669"/>
    <property type="project" value="UniProtKB-SubCell"/>
</dbReference>
<keyword evidence="3 10" id="KW-0813">Transport</keyword>
<gene>
    <name evidence="11" type="ORF">CYMTET_7155</name>
</gene>
<accession>A0AAE0GVZ6</accession>
<keyword evidence="7" id="KW-0496">Mitochondrion</keyword>